<sequence>MSPERNRSAERPYSLLRHHTQTDFKSPRRM</sequence>
<dbReference type="AlphaFoldDB" id="A0A4U6X7W8"/>
<keyword evidence="3" id="KW-1185">Reference proteome</keyword>
<evidence type="ECO:0000256" key="1">
    <source>
        <dbReference type="SAM" id="MobiDB-lite"/>
    </source>
</evidence>
<comment type="caution">
    <text evidence="2">The sequence shown here is derived from an EMBL/GenBank/DDBJ whole genome shotgun (WGS) entry which is preliminary data.</text>
</comment>
<feature type="compositionally biased region" description="Basic and acidic residues" evidence="1">
    <location>
        <begin position="1"/>
        <end position="10"/>
    </location>
</feature>
<organism evidence="2 3">
    <name type="scientific">Colletotrichum tanaceti</name>
    <dbReference type="NCBI Taxonomy" id="1306861"/>
    <lineage>
        <taxon>Eukaryota</taxon>
        <taxon>Fungi</taxon>
        <taxon>Dikarya</taxon>
        <taxon>Ascomycota</taxon>
        <taxon>Pezizomycotina</taxon>
        <taxon>Sordariomycetes</taxon>
        <taxon>Hypocreomycetidae</taxon>
        <taxon>Glomerellales</taxon>
        <taxon>Glomerellaceae</taxon>
        <taxon>Colletotrichum</taxon>
        <taxon>Colletotrichum destructivum species complex</taxon>
    </lineage>
</organism>
<accession>A0A4U6X7W8</accession>
<dbReference type="Proteomes" id="UP000310108">
    <property type="component" value="Unassembled WGS sequence"/>
</dbReference>
<feature type="compositionally biased region" description="Basic and acidic residues" evidence="1">
    <location>
        <begin position="20"/>
        <end position="30"/>
    </location>
</feature>
<name>A0A4U6X7W8_9PEZI</name>
<dbReference type="EMBL" id="PJEX01000294">
    <property type="protein sequence ID" value="TKW51608.1"/>
    <property type="molecule type" value="Genomic_DNA"/>
</dbReference>
<reference evidence="2 3" key="1">
    <citation type="journal article" date="2019" name="PLoS ONE">
        <title>Comparative genome analysis indicates high evolutionary potential of pathogenicity genes in Colletotrichum tanaceti.</title>
        <authorList>
            <person name="Lelwala R.V."/>
            <person name="Korhonen P.K."/>
            <person name="Young N.D."/>
            <person name="Scott J.B."/>
            <person name="Ades P.A."/>
            <person name="Gasser R.B."/>
            <person name="Taylor P.W.J."/>
        </authorList>
    </citation>
    <scope>NUCLEOTIDE SEQUENCE [LARGE SCALE GENOMIC DNA]</scope>
    <source>
        <strain evidence="2">BRIP57314</strain>
    </source>
</reference>
<proteinExistence type="predicted"/>
<evidence type="ECO:0000313" key="2">
    <source>
        <dbReference type="EMBL" id="TKW51608.1"/>
    </source>
</evidence>
<evidence type="ECO:0000313" key="3">
    <source>
        <dbReference type="Proteomes" id="UP000310108"/>
    </source>
</evidence>
<feature type="region of interest" description="Disordered" evidence="1">
    <location>
        <begin position="1"/>
        <end position="30"/>
    </location>
</feature>
<gene>
    <name evidence="2" type="ORF">CTA1_2071</name>
</gene>
<protein>
    <submittedName>
        <fullName evidence="2">Uncharacterized protein</fullName>
    </submittedName>
</protein>